<evidence type="ECO:0000313" key="2">
    <source>
        <dbReference type="EMBL" id="KAK7529846.1"/>
    </source>
</evidence>
<protein>
    <recommendedName>
        <fullName evidence="4">Secreted protein</fullName>
    </recommendedName>
</protein>
<evidence type="ECO:0000313" key="3">
    <source>
        <dbReference type="Proteomes" id="UP001360953"/>
    </source>
</evidence>
<evidence type="ECO:0008006" key="4">
    <source>
        <dbReference type="Google" id="ProtNLM"/>
    </source>
</evidence>
<feature type="chain" id="PRO_5046772976" description="Secreted protein" evidence="1">
    <location>
        <begin position="27"/>
        <end position="145"/>
    </location>
</feature>
<accession>A0ABR1L5Z0</accession>
<dbReference type="Proteomes" id="UP001360953">
    <property type="component" value="Unassembled WGS sequence"/>
</dbReference>
<comment type="caution">
    <text evidence="2">The sequence shown here is derived from an EMBL/GenBank/DDBJ whole genome shotgun (WGS) entry which is preliminary data.</text>
</comment>
<keyword evidence="1" id="KW-0732">Signal</keyword>
<sequence length="145" mass="15748">MRCAVIAHHRGAILVVVVWCCRLADAIRLSFCQFVSLGARSTRSPHGRTATDDDDDTVLTTRNIFIAPTSRKTAQQNISPLPQSFPTLTLVLVLRSPGLAARCQSCPPQAQGPPAPLVRSIRSRSRSRWSLAPTLFSARTVGDDA</sequence>
<evidence type="ECO:0000256" key="1">
    <source>
        <dbReference type="SAM" id="SignalP"/>
    </source>
</evidence>
<name>A0ABR1L5Z0_9PEZI</name>
<proteinExistence type="predicted"/>
<dbReference type="RefSeq" id="XP_066650212.1">
    <property type="nucleotide sequence ID" value="XM_066794153.1"/>
</dbReference>
<dbReference type="GeneID" id="92027059"/>
<reference evidence="2 3" key="1">
    <citation type="submission" date="2024-04" db="EMBL/GenBank/DDBJ databases">
        <title>Phyllosticta paracitricarpa is synonymous to the EU quarantine fungus P. citricarpa based on phylogenomic analyses.</title>
        <authorList>
            <consortium name="Lawrence Berkeley National Laboratory"/>
            <person name="Van ingen-buijs V.A."/>
            <person name="Van westerhoven A.C."/>
            <person name="Haridas S."/>
            <person name="Skiadas P."/>
            <person name="Martin F."/>
            <person name="Groenewald J.Z."/>
            <person name="Crous P.W."/>
            <person name="Seidl M.F."/>
        </authorList>
    </citation>
    <scope>NUCLEOTIDE SEQUENCE [LARGE SCALE GENOMIC DNA]</scope>
    <source>
        <strain evidence="2 3">CPC 17464</strain>
    </source>
</reference>
<gene>
    <name evidence="2" type="ORF">J3D65DRAFT_159606</name>
</gene>
<keyword evidence="3" id="KW-1185">Reference proteome</keyword>
<feature type="signal peptide" evidence="1">
    <location>
        <begin position="1"/>
        <end position="26"/>
    </location>
</feature>
<dbReference type="EMBL" id="JBBPEH010000015">
    <property type="protein sequence ID" value="KAK7529846.1"/>
    <property type="molecule type" value="Genomic_DNA"/>
</dbReference>
<organism evidence="2 3">
    <name type="scientific">Phyllosticta citribraziliensis</name>
    <dbReference type="NCBI Taxonomy" id="989973"/>
    <lineage>
        <taxon>Eukaryota</taxon>
        <taxon>Fungi</taxon>
        <taxon>Dikarya</taxon>
        <taxon>Ascomycota</taxon>
        <taxon>Pezizomycotina</taxon>
        <taxon>Dothideomycetes</taxon>
        <taxon>Dothideomycetes incertae sedis</taxon>
        <taxon>Botryosphaeriales</taxon>
        <taxon>Phyllostictaceae</taxon>
        <taxon>Phyllosticta</taxon>
    </lineage>
</organism>